<comment type="caution">
    <text evidence="2">The sequence shown here is derived from an EMBL/GenBank/DDBJ whole genome shotgun (WGS) entry which is preliminary data.</text>
</comment>
<organism evidence="2 3">
    <name type="scientific">Ruegeria atlantica</name>
    <dbReference type="NCBI Taxonomy" id="81569"/>
    <lineage>
        <taxon>Bacteria</taxon>
        <taxon>Pseudomonadati</taxon>
        <taxon>Pseudomonadota</taxon>
        <taxon>Alphaproteobacteria</taxon>
        <taxon>Rhodobacterales</taxon>
        <taxon>Roseobacteraceae</taxon>
        <taxon>Ruegeria</taxon>
    </lineage>
</organism>
<dbReference type="InterPro" id="IPR005325">
    <property type="entry name" value="DUF308_memb"/>
</dbReference>
<keyword evidence="1" id="KW-0472">Membrane</keyword>
<protein>
    <recommendedName>
        <fullName evidence="4">Acid-resistance membrane protein</fullName>
    </recommendedName>
</protein>
<feature type="transmembrane region" description="Helical" evidence="1">
    <location>
        <begin position="83"/>
        <end position="102"/>
    </location>
</feature>
<feature type="transmembrane region" description="Helical" evidence="1">
    <location>
        <begin position="139"/>
        <end position="160"/>
    </location>
</feature>
<keyword evidence="3" id="KW-1185">Reference proteome</keyword>
<evidence type="ECO:0008006" key="4">
    <source>
        <dbReference type="Google" id="ProtNLM"/>
    </source>
</evidence>
<keyword evidence="1" id="KW-1133">Transmembrane helix</keyword>
<feature type="transmembrane region" description="Helical" evidence="1">
    <location>
        <begin position="56"/>
        <end position="76"/>
    </location>
</feature>
<feature type="transmembrane region" description="Helical" evidence="1">
    <location>
        <begin position="166"/>
        <end position="185"/>
    </location>
</feature>
<sequence length="202" mass="21248">MTDQDPRTGEILDEGSMAGRDMLGEQLSGLWWTFLLRGVLAGLVGIAALFWPSGSIALLLRLVGVLLILDGGLTLLGVARRGVMGGAAIGALLIGLVLLIWPEGTVKLAFFLMGAWALIIGIGSLAASGQMHERDPQRGSMRVSGFVALVVGLVLIIWPAVALVALGWGIAFSALAIAAVMFWLASRFRQAGDRVGMKTVNK</sequence>
<name>A0ABX1WCT6_9RHOB</name>
<proteinExistence type="predicted"/>
<feature type="transmembrane region" description="Helical" evidence="1">
    <location>
        <begin position="108"/>
        <end position="127"/>
    </location>
</feature>
<evidence type="ECO:0000256" key="1">
    <source>
        <dbReference type="SAM" id="Phobius"/>
    </source>
</evidence>
<dbReference type="Pfam" id="PF03729">
    <property type="entry name" value="DUF308"/>
    <property type="match status" value="3"/>
</dbReference>
<dbReference type="PANTHER" id="PTHR34989">
    <property type="entry name" value="PROTEIN HDED"/>
    <property type="match status" value="1"/>
</dbReference>
<dbReference type="EMBL" id="WVQY01000004">
    <property type="protein sequence ID" value="NOD31101.1"/>
    <property type="molecule type" value="Genomic_DNA"/>
</dbReference>
<dbReference type="PANTHER" id="PTHR34989:SF1">
    <property type="entry name" value="PROTEIN HDED"/>
    <property type="match status" value="1"/>
</dbReference>
<dbReference type="Proteomes" id="UP000599383">
    <property type="component" value="Unassembled WGS sequence"/>
</dbReference>
<dbReference type="InterPro" id="IPR052712">
    <property type="entry name" value="Acid_resist_chaperone_HdeD"/>
</dbReference>
<dbReference type="RefSeq" id="WP_171363739.1">
    <property type="nucleotide sequence ID" value="NZ_WVQY01000004.1"/>
</dbReference>
<evidence type="ECO:0000313" key="2">
    <source>
        <dbReference type="EMBL" id="NOD31101.1"/>
    </source>
</evidence>
<keyword evidence="1" id="KW-0812">Transmembrane</keyword>
<reference evidence="2 3" key="1">
    <citation type="submission" date="2019-12" db="EMBL/GenBank/DDBJ databases">
        <title>Ruegeria JWLKs population differentiation of coral mucus and skeleton niches.</title>
        <authorList>
            <person name="Luo D."/>
        </authorList>
    </citation>
    <scope>NUCLEOTIDE SEQUENCE [LARGE SCALE GENOMIC DNA]</scope>
    <source>
        <strain evidence="2 3">HKCCD6238</strain>
    </source>
</reference>
<evidence type="ECO:0000313" key="3">
    <source>
        <dbReference type="Proteomes" id="UP000599383"/>
    </source>
</evidence>
<accession>A0ABX1WCT6</accession>
<feature type="transmembrane region" description="Helical" evidence="1">
    <location>
        <begin position="30"/>
        <end position="50"/>
    </location>
</feature>
<gene>
    <name evidence="2" type="ORF">GS617_12515</name>
</gene>